<feature type="domain" description="DM10" evidence="6">
    <location>
        <begin position="238"/>
        <end position="357"/>
    </location>
</feature>
<feature type="domain" description="DM10" evidence="6">
    <location>
        <begin position="414"/>
        <end position="518"/>
    </location>
</feature>
<feature type="domain" description="DM10" evidence="6">
    <location>
        <begin position="90"/>
        <end position="195"/>
    </location>
</feature>
<dbReference type="FunFam" id="2.30.29.170:FF:000001">
    <property type="entry name" value="EF-hand domain containing 1"/>
    <property type="match status" value="1"/>
</dbReference>
<dbReference type="GO" id="GO:0060285">
    <property type="term" value="P:cilium-dependent cell motility"/>
    <property type="evidence" value="ECO:0007669"/>
    <property type="project" value="TreeGrafter"/>
</dbReference>
<dbReference type="GO" id="GO:0043014">
    <property type="term" value="F:alpha-tubulin binding"/>
    <property type="evidence" value="ECO:0007669"/>
    <property type="project" value="TreeGrafter"/>
</dbReference>
<evidence type="ECO:0000259" key="6">
    <source>
        <dbReference type="PROSITE" id="PS51336"/>
    </source>
</evidence>
<dbReference type="InterPro" id="IPR040193">
    <property type="entry name" value="EFHC1/EFHC2/EFHB"/>
</dbReference>
<sequence>MEGLPLLPGYNFRDPTKTKHHISHAFDFINGYRIPKTNPNIVGPGKYPKDVDSIAHYNALASVRYDPSLTYGRVQNYPLKQFMPHYAQYRGKSLCFRAYFKQSIHESPDEHYRVRKVNIVYFLEDDTISVIEPSVINAGFAQGKLVRRGKIPKDIGGQFYHWKDFDVGIDVSFYSTVYHIVDTDIFTREFMQSHGIDMGPPEEMPEDPYIQKRSEKLPVTTMKTPTVDDKLRRFLEYDGKILRFYAIWEDDSELGEKRDFVIRYYLADDCVEVGEVHRKNDGRDPFPLLLHKTKVPKNWKEVPLTYPSLYRELTEEEVEEFYSPKDFAVGDTVFLFARRLFIYDCDPFTRNYYRECLNIEQKPKIQVTFPTPTLPQHPHPPHTGIGTTEDTIQNVLRVIPKAPKKDVIRMLHNANKKLRYTAVLDKVHPEDEQRSFVLIYYLSNGELEIMEPPQRNSGYTFTRFLRPTHIAKPNTNLDDPEFYTPADFYIGAMITVFEHRFLITGADLAVYRYMQANPSKFPESTINNIRNHMIQQGFLKEEIEDKTKLNIKAQTKECLDVACCDPCLENVPTSQAMGDYRPFGMKKFEDDCISVRDVPQHFN</sequence>
<evidence type="ECO:0000256" key="2">
    <source>
        <dbReference type="ARBA" id="ARBA00022490"/>
    </source>
</evidence>
<dbReference type="GeneID" id="113206336"/>
<dbReference type="PROSITE" id="PS51336">
    <property type="entry name" value="DM10"/>
    <property type="match status" value="3"/>
</dbReference>
<proteinExistence type="predicted"/>
<dbReference type="GO" id="GO:0007052">
    <property type="term" value="P:mitotic spindle organization"/>
    <property type="evidence" value="ECO:0007669"/>
    <property type="project" value="TreeGrafter"/>
</dbReference>
<evidence type="ECO:0000256" key="3">
    <source>
        <dbReference type="ARBA" id="ARBA00022737"/>
    </source>
</evidence>
<keyword evidence="7" id="KW-1185">Reference proteome</keyword>
<dbReference type="KEGG" id="foc:113206336"/>
<dbReference type="GO" id="GO:0005930">
    <property type="term" value="C:axoneme"/>
    <property type="evidence" value="ECO:0007669"/>
    <property type="project" value="UniProtKB-SubCell"/>
</dbReference>
<organism evidence="7 8">
    <name type="scientific">Frankliniella occidentalis</name>
    <name type="common">Western flower thrips</name>
    <name type="synonym">Euthrips occidentalis</name>
    <dbReference type="NCBI Taxonomy" id="133901"/>
    <lineage>
        <taxon>Eukaryota</taxon>
        <taxon>Metazoa</taxon>
        <taxon>Ecdysozoa</taxon>
        <taxon>Arthropoda</taxon>
        <taxon>Hexapoda</taxon>
        <taxon>Insecta</taxon>
        <taxon>Pterygota</taxon>
        <taxon>Neoptera</taxon>
        <taxon>Paraneoptera</taxon>
        <taxon>Thysanoptera</taxon>
        <taxon>Terebrantia</taxon>
        <taxon>Thripoidea</taxon>
        <taxon>Thripidae</taxon>
        <taxon>Frankliniella</taxon>
    </lineage>
</organism>
<reference evidence="8" key="1">
    <citation type="submission" date="2025-08" db="UniProtKB">
        <authorList>
            <consortium name="RefSeq"/>
        </authorList>
    </citation>
    <scope>IDENTIFICATION</scope>
    <source>
        <tissue evidence="8">Whole organism</tissue>
    </source>
</reference>
<keyword evidence="2" id="KW-0963">Cytoplasm</keyword>
<dbReference type="SMART" id="SM00676">
    <property type="entry name" value="DM10"/>
    <property type="match status" value="3"/>
</dbReference>
<keyword evidence="3" id="KW-0677">Repeat</keyword>
<dbReference type="OrthoDB" id="10255210at2759"/>
<gene>
    <name evidence="8" type="primary">LOC113206336</name>
</gene>
<dbReference type="Proteomes" id="UP000504606">
    <property type="component" value="Unplaced"/>
</dbReference>
<keyword evidence="4" id="KW-0206">Cytoskeleton</keyword>
<comment type="subcellular location">
    <subcellularLocation>
        <location evidence="1">Cytoplasm</location>
        <location evidence="1">Cytoskeleton</location>
        <location evidence="1">Cilium axoneme</location>
    </subcellularLocation>
</comment>
<evidence type="ECO:0000313" key="7">
    <source>
        <dbReference type="Proteomes" id="UP000504606"/>
    </source>
</evidence>
<dbReference type="RefSeq" id="XP_026278152.1">
    <property type="nucleotide sequence ID" value="XM_026422367.2"/>
</dbReference>
<dbReference type="InterPro" id="IPR006602">
    <property type="entry name" value="DM10_dom"/>
</dbReference>
<evidence type="ECO:0000256" key="4">
    <source>
        <dbReference type="ARBA" id="ARBA00023212"/>
    </source>
</evidence>
<accession>A0A6J1SAR7</accession>
<dbReference type="Gene3D" id="2.30.29.170">
    <property type="match status" value="3"/>
</dbReference>
<name>A0A6J1SAR7_FRAOC</name>
<evidence type="ECO:0000256" key="1">
    <source>
        <dbReference type="ARBA" id="ARBA00004430"/>
    </source>
</evidence>
<evidence type="ECO:0000313" key="8">
    <source>
        <dbReference type="RefSeq" id="XP_026278152.1"/>
    </source>
</evidence>
<dbReference type="PANTHER" id="PTHR12086:SF9">
    <property type="entry name" value="EF-HAND DOMAIN-CONTAINING PROTEIN 1"/>
    <property type="match status" value="1"/>
</dbReference>
<evidence type="ECO:0000256" key="5">
    <source>
        <dbReference type="ARBA" id="ARBA00023273"/>
    </source>
</evidence>
<dbReference type="Pfam" id="PF06565">
    <property type="entry name" value="DM10_dom"/>
    <property type="match status" value="3"/>
</dbReference>
<keyword evidence="5" id="KW-0966">Cell projection</keyword>
<dbReference type="GO" id="GO:0072686">
    <property type="term" value="C:mitotic spindle"/>
    <property type="evidence" value="ECO:0007669"/>
    <property type="project" value="TreeGrafter"/>
</dbReference>
<protein>
    <submittedName>
        <fullName evidence="8">EF-hand domain-containing protein 1-like</fullName>
    </submittedName>
</protein>
<dbReference type="FunFam" id="2.30.29.170:FF:000004">
    <property type="entry name" value="EF-hand domain containing 2"/>
    <property type="match status" value="1"/>
</dbReference>
<dbReference type="FunFam" id="2.30.29.170:FF:000002">
    <property type="entry name" value="EF-hand domain (C-terminal) containing 1"/>
    <property type="match status" value="1"/>
</dbReference>
<dbReference type="AlphaFoldDB" id="A0A6J1SAR7"/>
<dbReference type="GO" id="GO:0000281">
    <property type="term" value="P:mitotic cytokinesis"/>
    <property type="evidence" value="ECO:0007669"/>
    <property type="project" value="TreeGrafter"/>
</dbReference>
<dbReference type="PANTHER" id="PTHR12086">
    <property type="entry name" value="EF-HAND DOMAIN C-TERMINAL CONTAINING PROTEIN"/>
    <property type="match status" value="1"/>
</dbReference>